<sequence length="93" mass="10590">MDRVGFHEDGVLLNWKRMPTAISMFTFCYHGHTVFPTICGSMKDRRQFSKIEENSSSSQNAQLSKIKTQKIDASLHQSCVMQGEVKPPIKWGT</sequence>
<comment type="subcellular location">
    <subcellularLocation>
        <location evidence="1">Membrane</location>
    </subcellularLocation>
</comment>
<dbReference type="STRING" id="93759.A0A1R3GSH9"/>
<evidence type="ECO:0000256" key="5">
    <source>
        <dbReference type="ARBA" id="ARBA00022989"/>
    </source>
</evidence>
<name>A0A1R3GSH9_9ROSI</name>
<dbReference type="OrthoDB" id="655540at2759"/>
<accession>A0A1R3GSH9</accession>
<organism evidence="8 9">
    <name type="scientific">Corchorus olitorius</name>
    <dbReference type="NCBI Taxonomy" id="93759"/>
    <lineage>
        <taxon>Eukaryota</taxon>
        <taxon>Viridiplantae</taxon>
        <taxon>Streptophyta</taxon>
        <taxon>Embryophyta</taxon>
        <taxon>Tracheophyta</taxon>
        <taxon>Spermatophyta</taxon>
        <taxon>Magnoliopsida</taxon>
        <taxon>eudicotyledons</taxon>
        <taxon>Gunneridae</taxon>
        <taxon>Pentapetalae</taxon>
        <taxon>rosids</taxon>
        <taxon>malvids</taxon>
        <taxon>Malvales</taxon>
        <taxon>Malvaceae</taxon>
        <taxon>Grewioideae</taxon>
        <taxon>Apeibeae</taxon>
        <taxon>Corchorus</taxon>
    </lineage>
</organism>
<evidence type="ECO:0000256" key="4">
    <source>
        <dbReference type="ARBA" id="ARBA00022970"/>
    </source>
</evidence>
<evidence type="ECO:0000259" key="7">
    <source>
        <dbReference type="Pfam" id="PF01490"/>
    </source>
</evidence>
<reference evidence="9" key="1">
    <citation type="submission" date="2013-09" db="EMBL/GenBank/DDBJ databases">
        <title>Corchorus olitorius genome sequencing.</title>
        <authorList>
            <person name="Alam M."/>
            <person name="Haque M.S."/>
            <person name="Islam M.S."/>
            <person name="Emdad E.M."/>
            <person name="Islam M.M."/>
            <person name="Ahmed B."/>
            <person name="Halim A."/>
            <person name="Hossen Q.M.M."/>
            <person name="Hossain M.Z."/>
            <person name="Ahmed R."/>
            <person name="Khan M.M."/>
            <person name="Islam R."/>
            <person name="Rashid M.M."/>
            <person name="Khan S.A."/>
            <person name="Rahman M.S."/>
            <person name="Alam M."/>
            <person name="Yahiya A.S."/>
            <person name="Khan M.S."/>
            <person name="Azam M.S."/>
            <person name="Haque T."/>
            <person name="Lashkar M.Z.H."/>
            <person name="Akhand A.I."/>
            <person name="Morshed G."/>
            <person name="Roy S."/>
            <person name="Uddin K.S."/>
            <person name="Rabeya T."/>
            <person name="Hossain A.S."/>
            <person name="Chowdhury A."/>
            <person name="Snigdha A.R."/>
            <person name="Mortoza M.S."/>
            <person name="Matin S.A."/>
            <person name="Hoque S.M.E."/>
            <person name="Islam M.K."/>
            <person name="Roy D.K."/>
            <person name="Haider R."/>
            <person name="Moosa M.M."/>
            <person name="Elias S.M."/>
            <person name="Hasan A.M."/>
            <person name="Jahan S."/>
            <person name="Shafiuddin M."/>
            <person name="Mahmood N."/>
            <person name="Shommy N.S."/>
        </authorList>
    </citation>
    <scope>NUCLEOTIDE SEQUENCE [LARGE SCALE GENOMIC DNA]</scope>
    <source>
        <strain evidence="9">cv. O-4</strain>
    </source>
</reference>
<dbReference type="GO" id="GO:0016020">
    <property type="term" value="C:membrane"/>
    <property type="evidence" value="ECO:0007669"/>
    <property type="project" value="UniProtKB-SubCell"/>
</dbReference>
<feature type="domain" description="Amino acid transporter transmembrane" evidence="7">
    <location>
        <begin position="7"/>
        <end position="52"/>
    </location>
</feature>
<keyword evidence="5" id="KW-1133">Transmembrane helix</keyword>
<keyword evidence="2" id="KW-0813">Transport</keyword>
<keyword evidence="4" id="KW-0029">Amino-acid transport</keyword>
<protein>
    <submittedName>
        <fullName evidence="8">Amino acid transporter, transmembrane</fullName>
    </submittedName>
</protein>
<evidence type="ECO:0000256" key="6">
    <source>
        <dbReference type="ARBA" id="ARBA00023136"/>
    </source>
</evidence>
<dbReference type="Proteomes" id="UP000187203">
    <property type="component" value="Unassembled WGS sequence"/>
</dbReference>
<evidence type="ECO:0000256" key="1">
    <source>
        <dbReference type="ARBA" id="ARBA00004370"/>
    </source>
</evidence>
<evidence type="ECO:0000313" key="8">
    <source>
        <dbReference type="EMBL" id="OMO61009.1"/>
    </source>
</evidence>
<comment type="caution">
    <text evidence="8">The sequence shown here is derived from an EMBL/GenBank/DDBJ whole genome shotgun (WGS) entry which is preliminary data.</text>
</comment>
<gene>
    <name evidence="8" type="ORF">COLO4_33614</name>
</gene>
<dbReference type="EMBL" id="AWUE01021781">
    <property type="protein sequence ID" value="OMO61009.1"/>
    <property type="molecule type" value="Genomic_DNA"/>
</dbReference>
<dbReference type="AlphaFoldDB" id="A0A1R3GSH9"/>
<dbReference type="GO" id="GO:0006865">
    <property type="term" value="P:amino acid transport"/>
    <property type="evidence" value="ECO:0007669"/>
    <property type="project" value="UniProtKB-KW"/>
</dbReference>
<dbReference type="Pfam" id="PF01490">
    <property type="entry name" value="Aa_trans"/>
    <property type="match status" value="1"/>
</dbReference>
<evidence type="ECO:0000256" key="2">
    <source>
        <dbReference type="ARBA" id="ARBA00022448"/>
    </source>
</evidence>
<keyword evidence="9" id="KW-1185">Reference proteome</keyword>
<proteinExistence type="predicted"/>
<evidence type="ECO:0000313" key="9">
    <source>
        <dbReference type="Proteomes" id="UP000187203"/>
    </source>
</evidence>
<keyword evidence="3 8" id="KW-0812">Transmembrane</keyword>
<evidence type="ECO:0000256" key="3">
    <source>
        <dbReference type="ARBA" id="ARBA00022692"/>
    </source>
</evidence>
<dbReference type="InterPro" id="IPR013057">
    <property type="entry name" value="AA_transpt_TM"/>
</dbReference>
<keyword evidence="6" id="KW-0472">Membrane</keyword>